<dbReference type="CDD" id="cd01637">
    <property type="entry name" value="IMPase_like"/>
    <property type="match status" value="1"/>
</dbReference>
<dbReference type="EMBL" id="OW659477">
    <property type="protein sequence ID" value="CAH2760957.1"/>
    <property type="molecule type" value="Genomic_DNA"/>
</dbReference>
<accession>A0AAU9VHB4</accession>
<organism evidence="9 12">
    <name type="scientific">Erysipelothrix amsterdamensis</name>
    <dbReference type="NCBI Taxonomy" id="2929157"/>
    <lineage>
        <taxon>Bacteria</taxon>
        <taxon>Bacillati</taxon>
        <taxon>Bacillota</taxon>
        <taxon>Erysipelotrichia</taxon>
        <taxon>Erysipelotrichales</taxon>
        <taxon>Erysipelotrichaceae</taxon>
        <taxon>Erysipelothrix</taxon>
    </lineage>
</organism>
<dbReference type="RefSeq" id="WP_013852487.1">
    <property type="nucleotide sequence ID" value="NZ_OW659477.1"/>
</dbReference>
<dbReference type="InterPro" id="IPR000760">
    <property type="entry name" value="Inositol_monophosphatase-like"/>
</dbReference>
<proteinExistence type="predicted"/>
<keyword evidence="5 8" id="KW-0479">Metal-binding</keyword>
<feature type="binding site" evidence="8">
    <location>
        <position position="66"/>
    </location>
    <ligand>
        <name>Mg(2+)</name>
        <dbReference type="ChEBI" id="CHEBI:18420"/>
        <label>1</label>
        <note>catalytic</note>
    </ligand>
</feature>
<evidence type="ECO:0000313" key="11">
    <source>
        <dbReference type="Proteomes" id="UP001154095"/>
    </source>
</evidence>
<comment type="pathway">
    <text evidence="3">Polyol metabolism; myo-inositol biosynthesis; myo-inositol from D-glucose 6-phosphate: step 2/2.</text>
</comment>
<dbReference type="GO" id="GO:0046854">
    <property type="term" value="P:phosphatidylinositol phosphate biosynthetic process"/>
    <property type="evidence" value="ECO:0007669"/>
    <property type="project" value="InterPro"/>
</dbReference>
<evidence type="ECO:0000256" key="5">
    <source>
        <dbReference type="ARBA" id="ARBA00022723"/>
    </source>
</evidence>
<dbReference type="PROSITE" id="PS00630">
    <property type="entry name" value="IMP_2"/>
    <property type="match status" value="1"/>
</dbReference>
<keyword evidence="6 9" id="KW-0378">Hydrolase</keyword>
<reference evidence="9" key="1">
    <citation type="submission" date="2022-04" db="EMBL/GenBank/DDBJ databases">
        <authorList>
            <person name="Forde T."/>
        </authorList>
    </citation>
    <scope>NUCLEOTIDE SEQUENCE</scope>
    <source>
        <strain evidence="9">A18Y016a</strain>
        <strain evidence="10">A18Y020d</strain>
    </source>
</reference>
<sequence length="255" mass="28732">MNKKAEFTINLVREAGERIKDMMKEDINISLKSSRSDFVTNVDKQTEVFLVSGIKEAYSNQNFLTEEKTVETMGQDHLWIIDPIDGTTNFIYQKQNFSISVGYYHKGEPVFGIVYDVMADEMFVGIVGEGAYLNNIKLPMLDQSILLKDSIVSGDVYRPGLFSLTPEELKPLFITHRFLGSGALEVCHIAAGRWQSYVFPSLKVWDFAAAVIILQCVGGTYHFGDLEDALYFDNEARVFIAASNQNIKDSLKVLL</sequence>
<dbReference type="EC" id="3.1.3.25" evidence="4"/>
<dbReference type="EMBL" id="OW659496">
    <property type="protein sequence ID" value="CAH2760966.1"/>
    <property type="molecule type" value="Genomic_DNA"/>
</dbReference>
<dbReference type="PROSITE" id="PS00629">
    <property type="entry name" value="IMP_1"/>
    <property type="match status" value="1"/>
</dbReference>
<feature type="binding site" evidence="8">
    <location>
        <position position="82"/>
    </location>
    <ligand>
        <name>Mg(2+)</name>
        <dbReference type="ChEBI" id="CHEBI:18420"/>
        <label>1</label>
        <note>catalytic</note>
    </ligand>
</feature>
<name>A0AAU9VHB4_9FIRM</name>
<dbReference type="Pfam" id="PF00459">
    <property type="entry name" value="Inositol_P"/>
    <property type="match status" value="1"/>
</dbReference>
<dbReference type="PANTHER" id="PTHR20854">
    <property type="entry name" value="INOSITOL MONOPHOSPHATASE"/>
    <property type="match status" value="1"/>
</dbReference>
<dbReference type="InterPro" id="IPR020550">
    <property type="entry name" value="Inositol_monophosphatase_CS"/>
</dbReference>
<evidence type="ECO:0000256" key="8">
    <source>
        <dbReference type="PIRSR" id="PIRSR600760-2"/>
    </source>
</evidence>
<evidence type="ECO:0000313" key="12">
    <source>
        <dbReference type="Proteomes" id="UP001154111"/>
    </source>
</evidence>
<evidence type="ECO:0000313" key="9">
    <source>
        <dbReference type="EMBL" id="CAH2760957.1"/>
    </source>
</evidence>
<evidence type="ECO:0000256" key="1">
    <source>
        <dbReference type="ARBA" id="ARBA00001033"/>
    </source>
</evidence>
<evidence type="ECO:0000256" key="3">
    <source>
        <dbReference type="ARBA" id="ARBA00005152"/>
    </source>
</evidence>
<dbReference type="Proteomes" id="UP001154095">
    <property type="component" value="Chromosome"/>
</dbReference>
<dbReference type="GO" id="GO:0006020">
    <property type="term" value="P:inositol metabolic process"/>
    <property type="evidence" value="ECO:0007669"/>
    <property type="project" value="TreeGrafter"/>
</dbReference>
<dbReference type="PRINTS" id="PR00377">
    <property type="entry name" value="IMPHPHTASES"/>
</dbReference>
<gene>
    <name evidence="9" type="primary">suhB_1</name>
    <name evidence="9" type="ORF">ERYAMS2_00454</name>
    <name evidence="10" type="ORF">ERYAMS_00164</name>
</gene>
<evidence type="ECO:0000256" key="2">
    <source>
        <dbReference type="ARBA" id="ARBA00001946"/>
    </source>
</evidence>
<protein>
    <recommendedName>
        <fullName evidence="4">inositol-phosphate phosphatase</fullName>
        <ecNumber evidence="4">3.1.3.25</ecNumber>
    </recommendedName>
</protein>
<feature type="binding site" evidence="8">
    <location>
        <position position="206"/>
    </location>
    <ligand>
        <name>Mg(2+)</name>
        <dbReference type="ChEBI" id="CHEBI:18420"/>
        <label>1</label>
        <note>catalytic</note>
    </ligand>
</feature>
<evidence type="ECO:0000313" key="10">
    <source>
        <dbReference type="EMBL" id="CAH2760966.1"/>
    </source>
</evidence>
<comment type="cofactor">
    <cofactor evidence="2 8">
        <name>Mg(2+)</name>
        <dbReference type="ChEBI" id="CHEBI:18420"/>
    </cofactor>
</comment>
<dbReference type="AlphaFoldDB" id="A0AAU9VHB4"/>
<evidence type="ECO:0000256" key="6">
    <source>
        <dbReference type="ARBA" id="ARBA00022801"/>
    </source>
</evidence>
<dbReference type="SUPFAM" id="SSF56655">
    <property type="entry name" value="Carbohydrate phosphatase"/>
    <property type="match status" value="1"/>
</dbReference>
<evidence type="ECO:0000256" key="7">
    <source>
        <dbReference type="ARBA" id="ARBA00022842"/>
    </source>
</evidence>
<dbReference type="Gene3D" id="3.30.540.10">
    <property type="entry name" value="Fructose-1,6-Bisphosphatase, subunit A, domain 1"/>
    <property type="match status" value="1"/>
</dbReference>
<keyword evidence="7 8" id="KW-0460">Magnesium</keyword>
<dbReference type="InterPro" id="IPR020583">
    <property type="entry name" value="Inositol_monoP_metal-BS"/>
</dbReference>
<feature type="binding site" evidence="8">
    <location>
        <position position="85"/>
    </location>
    <ligand>
        <name>Mg(2+)</name>
        <dbReference type="ChEBI" id="CHEBI:18420"/>
        <label>1</label>
        <note>catalytic</note>
    </ligand>
</feature>
<dbReference type="InterPro" id="IPR020552">
    <property type="entry name" value="Inositol_monoPase_Li-sen"/>
</dbReference>
<dbReference type="GO" id="GO:0046872">
    <property type="term" value="F:metal ion binding"/>
    <property type="evidence" value="ECO:0007669"/>
    <property type="project" value="UniProtKB-KW"/>
</dbReference>
<feature type="binding site" evidence="8">
    <location>
        <position position="84"/>
    </location>
    <ligand>
        <name>Mg(2+)</name>
        <dbReference type="ChEBI" id="CHEBI:18420"/>
        <label>1</label>
        <note>catalytic</note>
    </ligand>
</feature>
<dbReference type="GeneID" id="41395695"/>
<keyword evidence="11" id="KW-1185">Reference proteome</keyword>
<dbReference type="PANTHER" id="PTHR20854:SF4">
    <property type="entry name" value="INOSITOL-1-MONOPHOSPHATASE-RELATED"/>
    <property type="match status" value="1"/>
</dbReference>
<dbReference type="GO" id="GO:0007165">
    <property type="term" value="P:signal transduction"/>
    <property type="evidence" value="ECO:0007669"/>
    <property type="project" value="TreeGrafter"/>
</dbReference>
<dbReference type="Gene3D" id="3.40.190.80">
    <property type="match status" value="1"/>
</dbReference>
<evidence type="ECO:0000256" key="4">
    <source>
        <dbReference type="ARBA" id="ARBA00013106"/>
    </source>
</evidence>
<dbReference type="PRINTS" id="PR00378">
    <property type="entry name" value="LIIMPHPHTASE"/>
</dbReference>
<dbReference type="Proteomes" id="UP001154111">
    <property type="component" value="Chromosome"/>
</dbReference>
<dbReference type="GO" id="GO:0008934">
    <property type="term" value="F:inositol monophosphate 1-phosphatase activity"/>
    <property type="evidence" value="ECO:0007669"/>
    <property type="project" value="TreeGrafter"/>
</dbReference>
<dbReference type="FunFam" id="3.30.540.10:FF:000003">
    <property type="entry name" value="Inositol-1-monophosphatase"/>
    <property type="match status" value="1"/>
</dbReference>
<comment type="catalytic activity">
    <reaction evidence="1">
        <text>a myo-inositol phosphate + H2O = myo-inositol + phosphate</text>
        <dbReference type="Rhea" id="RHEA:24056"/>
        <dbReference type="ChEBI" id="CHEBI:15377"/>
        <dbReference type="ChEBI" id="CHEBI:17268"/>
        <dbReference type="ChEBI" id="CHEBI:43474"/>
        <dbReference type="ChEBI" id="CHEBI:84139"/>
        <dbReference type="EC" id="3.1.3.25"/>
    </reaction>
</comment>